<comment type="subcellular location">
    <subcellularLocation>
        <location evidence="1 10">Cytoplasm</location>
    </subcellularLocation>
</comment>
<dbReference type="FunFam" id="2.30.22.10:FF:000001">
    <property type="entry name" value="Protein GrpE"/>
    <property type="match status" value="1"/>
</dbReference>
<dbReference type="InterPro" id="IPR013805">
    <property type="entry name" value="GrpE_CC"/>
</dbReference>
<keyword evidence="4 10" id="KW-0963">Cytoplasm</keyword>
<dbReference type="HOGENOM" id="CLU_057217_5_2_6"/>
<dbReference type="AlphaFoldDB" id="F6D8H4"/>
<comment type="subunit">
    <text evidence="3 10">Homodimer.</text>
</comment>
<evidence type="ECO:0000256" key="5">
    <source>
        <dbReference type="ARBA" id="ARBA00023016"/>
    </source>
</evidence>
<dbReference type="GO" id="GO:0005829">
    <property type="term" value="C:cytosol"/>
    <property type="evidence" value="ECO:0007669"/>
    <property type="project" value="TreeGrafter"/>
</dbReference>
<dbReference type="NCBIfam" id="NF010738">
    <property type="entry name" value="PRK14140.1"/>
    <property type="match status" value="1"/>
</dbReference>
<dbReference type="Gene3D" id="3.90.20.20">
    <property type="match status" value="1"/>
</dbReference>
<evidence type="ECO:0000256" key="12">
    <source>
        <dbReference type="RuleBase" id="RU004478"/>
    </source>
</evidence>
<accession>F6D8H4</accession>
<evidence type="ECO:0000256" key="10">
    <source>
        <dbReference type="HAMAP-Rule" id="MF_01151"/>
    </source>
</evidence>
<comment type="function">
    <text evidence="7 10 11">Participates actively in the response to hyperosmotic and heat shock by preventing the aggregation of stress-denatured proteins, in association with DnaK and GrpE. It is the nucleotide exchange factor for DnaK and may function as a thermosensor. Unfolded proteins bind initially to DnaJ; upon interaction with the DnaJ-bound protein, DnaK hydrolyzes its bound ATP, resulting in the formation of a stable complex. GrpE releases ADP from DnaK; ATP binding to DnaK triggers the release of the substrate protein, thus completing the reaction cycle. Several rounds of ATP-dependent interactions between DnaJ, DnaK and GrpE are required for fully efficient folding.</text>
</comment>
<dbReference type="PANTHER" id="PTHR21237:SF23">
    <property type="entry name" value="GRPE PROTEIN HOMOLOG, MITOCHONDRIAL"/>
    <property type="match status" value="1"/>
</dbReference>
<name>F6D8H4_THICA</name>
<dbReference type="NCBIfam" id="NF010737">
    <property type="entry name" value="PRK14139.1"/>
    <property type="match status" value="1"/>
</dbReference>
<dbReference type="Pfam" id="PF01025">
    <property type="entry name" value="GrpE"/>
    <property type="match status" value="1"/>
</dbReference>
<sequence>MQNAENMTDTSRDLDDTDLNQQTEQSDAASSTEQVEDFDPMAELAAVQQQAAQHWDSLLRLQAEMENLRRRSRIDVENAHKYGVEKLLHALVPVADSLEFGLEAATKPEASLDSIREGVEMTFKQFLDVLADFNVERINPAGEKFDPQKHEAMTMIPSPDHESNSVVEVFQKGYALNERLIRPARVIVAQ</sequence>
<dbReference type="PROSITE" id="PS01071">
    <property type="entry name" value="GRPE"/>
    <property type="match status" value="1"/>
</dbReference>
<evidence type="ECO:0000256" key="2">
    <source>
        <dbReference type="ARBA" id="ARBA00009054"/>
    </source>
</evidence>
<reference evidence="14 15" key="1">
    <citation type="submission" date="2011-05" db="EMBL/GenBank/DDBJ databases">
        <title>Complete sequence of Thioalkalimicrobium cyclicum ALM1.</title>
        <authorList>
            <consortium name="US DOE Joint Genome Institute"/>
            <person name="Lucas S."/>
            <person name="Han J."/>
            <person name="Lapidus A."/>
            <person name="Cheng J.-F."/>
            <person name="Goodwin L."/>
            <person name="Pitluck S."/>
            <person name="Peters L."/>
            <person name="Mikhailova N."/>
            <person name="Davenport K."/>
            <person name="Han C."/>
            <person name="Tapia R."/>
            <person name="Land M."/>
            <person name="Hauser L."/>
            <person name="Kyrpides N."/>
            <person name="Ivanova N."/>
            <person name="Pagani I."/>
            <person name="Kappler U."/>
            <person name="Woyke T."/>
        </authorList>
    </citation>
    <scope>NUCLEOTIDE SEQUENCE [LARGE SCALE GENOMIC DNA]</scope>
    <source>
        <strain evidence="15">DSM 14477 / JCM 11371 / ALM1</strain>
    </source>
</reference>
<keyword evidence="15" id="KW-1185">Reference proteome</keyword>
<dbReference type="GO" id="GO:0051082">
    <property type="term" value="F:unfolded protein binding"/>
    <property type="evidence" value="ECO:0007669"/>
    <property type="project" value="TreeGrafter"/>
</dbReference>
<dbReference type="Gene3D" id="2.30.22.10">
    <property type="entry name" value="Head domain of nucleotide exchange factor GrpE"/>
    <property type="match status" value="1"/>
</dbReference>
<dbReference type="GO" id="GO:0051087">
    <property type="term" value="F:protein-folding chaperone binding"/>
    <property type="evidence" value="ECO:0007669"/>
    <property type="project" value="InterPro"/>
</dbReference>
<dbReference type="GO" id="GO:0000774">
    <property type="term" value="F:adenyl-nucleotide exchange factor activity"/>
    <property type="evidence" value="ECO:0007669"/>
    <property type="project" value="InterPro"/>
</dbReference>
<dbReference type="GO" id="GO:0042803">
    <property type="term" value="F:protein homodimerization activity"/>
    <property type="evidence" value="ECO:0007669"/>
    <property type="project" value="InterPro"/>
</dbReference>
<dbReference type="InterPro" id="IPR000740">
    <property type="entry name" value="GrpE"/>
</dbReference>
<keyword evidence="6 10" id="KW-0143">Chaperone</keyword>
<evidence type="ECO:0000256" key="8">
    <source>
        <dbReference type="ARBA" id="ARBA00072274"/>
    </source>
</evidence>
<dbReference type="HAMAP" id="MF_01151">
    <property type="entry name" value="GrpE"/>
    <property type="match status" value="1"/>
</dbReference>
<evidence type="ECO:0000256" key="4">
    <source>
        <dbReference type="ARBA" id="ARBA00022490"/>
    </source>
</evidence>
<protein>
    <recommendedName>
        <fullName evidence="8 10">Protein GrpE</fullName>
    </recommendedName>
    <alternativeName>
        <fullName evidence="9 10">HSP-70 cofactor</fullName>
    </alternativeName>
</protein>
<dbReference type="KEGG" id="tcy:Thicy_1058"/>
<dbReference type="NCBIfam" id="NF010748">
    <property type="entry name" value="PRK14150.1"/>
    <property type="match status" value="1"/>
</dbReference>
<evidence type="ECO:0000256" key="9">
    <source>
        <dbReference type="ARBA" id="ARBA00076414"/>
    </source>
</evidence>
<dbReference type="SUPFAM" id="SSF51064">
    <property type="entry name" value="Head domain of nucleotide exchange factor GrpE"/>
    <property type="match status" value="1"/>
</dbReference>
<evidence type="ECO:0000256" key="6">
    <source>
        <dbReference type="ARBA" id="ARBA00023186"/>
    </source>
</evidence>
<evidence type="ECO:0000256" key="3">
    <source>
        <dbReference type="ARBA" id="ARBA00011738"/>
    </source>
</evidence>
<evidence type="ECO:0000313" key="14">
    <source>
        <dbReference type="EMBL" id="AEG31825.1"/>
    </source>
</evidence>
<proteinExistence type="inferred from homology"/>
<feature type="region of interest" description="Disordered" evidence="13">
    <location>
        <begin position="1"/>
        <end position="36"/>
    </location>
</feature>
<evidence type="ECO:0000313" key="15">
    <source>
        <dbReference type="Proteomes" id="UP000009232"/>
    </source>
</evidence>
<dbReference type="CDD" id="cd00446">
    <property type="entry name" value="GrpE"/>
    <property type="match status" value="1"/>
</dbReference>
<dbReference type="STRING" id="717773.Thicy_1058"/>
<dbReference type="PANTHER" id="PTHR21237">
    <property type="entry name" value="GRPE PROTEIN"/>
    <property type="match status" value="1"/>
</dbReference>
<feature type="compositionally biased region" description="Polar residues" evidence="13">
    <location>
        <begin position="20"/>
        <end position="33"/>
    </location>
</feature>
<dbReference type="SUPFAM" id="SSF58014">
    <property type="entry name" value="Coiled-coil domain of nucleotide exchange factor GrpE"/>
    <property type="match status" value="1"/>
</dbReference>
<evidence type="ECO:0000256" key="11">
    <source>
        <dbReference type="RuleBase" id="RU000639"/>
    </source>
</evidence>
<dbReference type="RefSeq" id="WP_013835602.1">
    <property type="nucleotide sequence ID" value="NC_015581.1"/>
</dbReference>
<keyword evidence="5 10" id="KW-0346">Stress response</keyword>
<evidence type="ECO:0000256" key="1">
    <source>
        <dbReference type="ARBA" id="ARBA00004496"/>
    </source>
</evidence>
<evidence type="ECO:0000256" key="7">
    <source>
        <dbReference type="ARBA" id="ARBA00053401"/>
    </source>
</evidence>
<dbReference type="OrthoDB" id="9789811at2"/>
<organism evidence="14 15">
    <name type="scientific">Thiomicrospira cyclica (strain DSM 14477 / JCM 11371 / ALM1)</name>
    <name type="common">Thioalkalimicrobium cyclicum</name>
    <dbReference type="NCBI Taxonomy" id="717773"/>
    <lineage>
        <taxon>Bacteria</taxon>
        <taxon>Pseudomonadati</taxon>
        <taxon>Pseudomonadota</taxon>
        <taxon>Gammaproteobacteria</taxon>
        <taxon>Thiotrichales</taxon>
        <taxon>Piscirickettsiaceae</taxon>
        <taxon>Thiomicrospira</taxon>
    </lineage>
</organism>
<gene>
    <name evidence="10" type="primary">grpE</name>
    <name evidence="14" type="ordered locus">Thicy_1058</name>
</gene>
<evidence type="ECO:0000256" key="13">
    <source>
        <dbReference type="SAM" id="MobiDB-lite"/>
    </source>
</evidence>
<dbReference type="GO" id="GO:0006457">
    <property type="term" value="P:protein folding"/>
    <property type="evidence" value="ECO:0007669"/>
    <property type="project" value="InterPro"/>
</dbReference>
<dbReference type="eggNOG" id="COG0576">
    <property type="taxonomic scope" value="Bacteria"/>
</dbReference>
<dbReference type="PRINTS" id="PR00773">
    <property type="entry name" value="GRPEPROTEIN"/>
</dbReference>
<comment type="similarity">
    <text evidence="2 10 12">Belongs to the GrpE family.</text>
</comment>
<dbReference type="EMBL" id="CP002776">
    <property type="protein sequence ID" value="AEG31825.1"/>
    <property type="molecule type" value="Genomic_DNA"/>
</dbReference>
<dbReference type="InterPro" id="IPR009012">
    <property type="entry name" value="GrpE_head"/>
</dbReference>
<dbReference type="Proteomes" id="UP000009232">
    <property type="component" value="Chromosome"/>
</dbReference>